<gene>
    <name evidence="8" type="primary">purC</name>
    <name evidence="10" type="ORF">AVDCRST_MAG49-1422</name>
</gene>
<evidence type="ECO:0000256" key="6">
    <source>
        <dbReference type="ARBA" id="ARBA00022840"/>
    </source>
</evidence>
<dbReference type="UniPathway" id="UPA00074">
    <property type="reaction ID" value="UER00131"/>
</dbReference>
<evidence type="ECO:0000259" key="9">
    <source>
        <dbReference type="Pfam" id="PF01259"/>
    </source>
</evidence>
<dbReference type="GO" id="GO:0006189">
    <property type="term" value="P:'de novo' IMP biosynthetic process"/>
    <property type="evidence" value="ECO:0007669"/>
    <property type="project" value="UniProtKB-UniRule"/>
</dbReference>
<dbReference type="PANTHER" id="PTHR43700">
    <property type="entry name" value="PHOSPHORIBOSYLAMINOIMIDAZOLE-SUCCINOCARBOXAMIDE SYNTHASE"/>
    <property type="match status" value="1"/>
</dbReference>
<dbReference type="EMBL" id="CADCWG010000086">
    <property type="protein sequence ID" value="CAA9546655.1"/>
    <property type="molecule type" value="Genomic_DNA"/>
</dbReference>
<evidence type="ECO:0000313" key="10">
    <source>
        <dbReference type="EMBL" id="CAA9546655.1"/>
    </source>
</evidence>
<dbReference type="Pfam" id="PF01259">
    <property type="entry name" value="SAICAR_synt"/>
    <property type="match status" value="1"/>
</dbReference>
<dbReference type="InterPro" id="IPR028923">
    <property type="entry name" value="SAICAR_synt/ADE2_N"/>
</dbReference>
<evidence type="ECO:0000256" key="4">
    <source>
        <dbReference type="ARBA" id="ARBA00022741"/>
    </source>
</evidence>
<evidence type="ECO:0000256" key="8">
    <source>
        <dbReference type="HAMAP-Rule" id="MF_00137"/>
    </source>
</evidence>
<evidence type="ECO:0000256" key="1">
    <source>
        <dbReference type="ARBA" id="ARBA00004672"/>
    </source>
</evidence>
<keyword evidence="4 8" id="KW-0547">Nucleotide-binding</keyword>
<proteinExistence type="inferred from homology"/>
<dbReference type="PANTHER" id="PTHR43700:SF1">
    <property type="entry name" value="PHOSPHORIBOSYLAMINOIMIDAZOLE-SUCCINOCARBOXAMIDE SYNTHASE"/>
    <property type="match status" value="1"/>
</dbReference>
<dbReference type="HAMAP" id="MF_00137">
    <property type="entry name" value="SAICAR_synth"/>
    <property type="match status" value="1"/>
</dbReference>
<dbReference type="InterPro" id="IPR018236">
    <property type="entry name" value="SAICAR_synthetase_CS"/>
</dbReference>
<comment type="similarity">
    <text evidence="2 8">Belongs to the SAICAR synthetase family.</text>
</comment>
<keyword evidence="5 8" id="KW-0658">Purine biosynthesis</keyword>
<dbReference type="GO" id="GO:0005737">
    <property type="term" value="C:cytoplasm"/>
    <property type="evidence" value="ECO:0007669"/>
    <property type="project" value="TreeGrafter"/>
</dbReference>
<reference evidence="10" key="1">
    <citation type="submission" date="2020-02" db="EMBL/GenBank/DDBJ databases">
        <authorList>
            <person name="Meier V. D."/>
        </authorList>
    </citation>
    <scope>NUCLEOTIDE SEQUENCE</scope>
    <source>
        <strain evidence="10">AVDCRST_MAG49</strain>
    </source>
</reference>
<dbReference type="NCBIfam" id="TIGR00081">
    <property type="entry name" value="purC"/>
    <property type="match status" value="1"/>
</dbReference>
<dbReference type="InterPro" id="IPR001636">
    <property type="entry name" value="SAICAR_synth"/>
</dbReference>
<dbReference type="EC" id="6.3.2.6" evidence="8"/>
<organism evidence="10">
    <name type="scientific">uncultured Thermomicrobiales bacterium</name>
    <dbReference type="NCBI Taxonomy" id="1645740"/>
    <lineage>
        <taxon>Bacteria</taxon>
        <taxon>Pseudomonadati</taxon>
        <taxon>Thermomicrobiota</taxon>
        <taxon>Thermomicrobia</taxon>
        <taxon>Thermomicrobiales</taxon>
        <taxon>environmental samples</taxon>
    </lineage>
</organism>
<dbReference type="NCBIfam" id="NF010568">
    <property type="entry name" value="PRK13961.1"/>
    <property type="match status" value="1"/>
</dbReference>
<dbReference type="Gene3D" id="3.30.200.20">
    <property type="entry name" value="Phosphorylase Kinase, domain 1"/>
    <property type="match status" value="1"/>
</dbReference>
<dbReference type="AlphaFoldDB" id="A0A6J4UCH7"/>
<evidence type="ECO:0000256" key="5">
    <source>
        <dbReference type="ARBA" id="ARBA00022755"/>
    </source>
</evidence>
<name>A0A6J4UCH7_9BACT</name>
<dbReference type="PROSITE" id="PS01058">
    <property type="entry name" value="SAICAR_SYNTHETASE_2"/>
    <property type="match status" value="1"/>
</dbReference>
<keyword evidence="3 8" id="KW-0436">Ligase</keyword>
<dbReference type="GO" id="GO:0005524">
    <property type="term" value="F:ATP binding"/>
    <property type="evidence" value="ECO:0007669"/>
    <property type="project" value="UniProtKB-KW"/>
</dbReference>
<evidence type="ECO:0000256" key="2">
    <source>
        <dbReference type="ARBA" id="ARBA00010190"/>
    </source>
</evidence>
<keyword evidence="6 8" id="KW-0067">ATP-binding</keyword>
<dbReference type="Gene3D" id="3.30.470.20">
    <property type="entry name" value="ATP-grasp fold, B domain"/>
    <property type="match status" value="1"/>
</dbReference>
<protein>
    <recommendedName>
        <fullName evidence="8">Phosphoribosylaminoimidazole-succinocarboxamide synthase</fullName>
        <ecNumber evidence="8">6.3.2.6</ecNumber>
    </recommendedName>
    <alternativeName>
        <fullName evidence="8">SAICAR synthetase</fullName>
    </alternativeName>
</protein>
<dbReference type="GO" id="GO:0004639">
    <property type="term" value="F:phosphoribosylaminoimidazolesuccinocarboxamide synthase activity"/>
    <property type="evidence" value="ECO:0007669"/>
    <property type="project" value="UniProtKB-UniRule"/>
</dbReference>
<accession>A0A6J4UCH7</accession>
<evidence type="ECO:0000256" key="7">
    <source>
        <dbReference type="ARBA" id="ARBA00048475"/>
    </source>
</evidence>
<sequence length="325" mass="34998">MTASLASVEWDFDLPGVPRFRRGKVRETFDLGDRLLMVATDRVSAFDVVLPTRIPGKGRILNALTTFWLHETRGLVPNHLIGTDLDEMAAGGALPEAVHAAGEMLAGRVMVVQKAARIDVECVVRGYLAGSAWAEYQRDGVVAGERLAEGLRQGDRLPAPLFSPAMKVDDGHDVNVAPADVADLVGGALARRLEEASRDLYEAAAAHALARGIILADTKFEFGLVEGQLILIDEVLTPDSSRFWEASAWAPGAEQPSFDKQYVRDWLAASDWNRQPPGPTLPPDVVAGTLQRYEEAQRRLMGPPLAEMSARAAAEGLDGGGVLGD</sequence>
<evidence type="ECO:0000256" key="3">
    <source>
        <dbReference type="ARBA" id="ARBA00022598"/>
    </source>
</evidence>
<comment type="catalytic activity">
    <reaction evidence="7 8">
        <text>5-amino-1-(5-phospho-D-ribosyl)imidazole-4-carboxylate + L-aspartate + ATP = (2S)-2-[5-amino-1-(5-phospho-beta-D-ribosyl)imidazole-4-carboxamido]succinate + ADP + phosphate + 2 H(+)</text>
        <dbReference type="Rhea" id="RHEA:22628"/>
        <dbReference type="ChEBI" id="CHEBI:15378"/>
        <dbReference type="ChEBI" id="CHEBI:29991"/>
        <dbReference type="ChEBI" id="CHEBI:30616"/>
        <dbReference type="ChEBI" id="CHEBI:43474"/>
        <dbReference type="ChEBI" id="CHEBI:58443"/>
        <dbReference type="ChEBI" id="CHEBI:77657"/>
        <dbReference type="ChEBI" id="CHEBI:456216"/>
        <dbReference type="EC" id="6.3.2.6"/>
    </reaction>
</comment>
<dbReference type="CDD" id="cd01414">
    <property type="entry name" value="SAICAR_synt_Sc"/>
    <property type="match status" value="1"/>
</dbReference>
<feature type="domain" description="SAICAR synthetase/ADE2 N-terminal" evidence="9">
    <location>
        <begin position="20"/>
        <end position="276"/>
    </location>
</feature>
<dbReference type="SUPFAM" id="SSF56104">
    <property type="entry name" value="SAICAR synthase-like"/>
    <property type="match status" value="1"/>
</dbReference>
<comment type="pathway">
    <text evidence="1 8">Purine metabolism; IMP biosynthesis via de novo pathway; 5-amino-1-(5-phospho-D-ribosyl)imidazole-4-carboxamide from 5-amino-1-(5-phospho-D-ribosyl)imidazole-4-carboxylate: step 1/2.</text>
</comment>